<evidence type="ECO:0000256" key="1">
    <source>
        <dbReference type="SAM" id="MobiDB-lite"/>
    </source>
</evidence>
<feature type="compositionally biased region" description="Basic and acidic residues" evidence="1">
    <location>
        <begin position="31"/>
        <end position="44"/>
    </location>
</feature>
<feature type="region of interest" description="Disordered" evidence="1">
    <location>
        <begin position="352"/>
        <end position="486"/>
    </location>
</feature>
<reference evidence="2 3" key="1">
    <citation type="journal article" date="2024" name="J Genomics">
        <title>Draft genome sequencing and assembly of Favolaschia claudopus CIRM-BRFM 2984 isolated from oak limbs.</title>
        <authorList>
            <person name="Navarro D."/>
            <person name="Drula E."/>
            <person name="Chaduli D."/>
            <person name="Cazenave R."/>
            <person name="Ahrendt S."/>
            <person name="Wang J."/>
            <person name="Lipzen A."/>
            <person name="Daum C."/>
            <person name="Barry K."/>
            <person name="Grigoriev I.V."/>
            <person name="Favel A."/>
            <person name="Rosso M.N."/>
            <person name="Martin F."/>
        </authorList>
    </citation>
    <scope>NUCLEOTIDE SEQUENCE [LARGE SCALE GENOMIC DNA]</scope>
    <source>
        <strain evidence="2 3">CIRM-BRFM 2984</strain>
    </source>
</reference>
<proteinExistence type="predicted"/>
<feature type="compositionally biased region" description="Acidic residues" evidence="1">
    <location>
        <begin position="448"/>
        <end position="467"/>
    </location>
</feature>
<feature type="compositionally biased region" description="Acidic residues" evidence="1">
    <location>
        <begin position="377"/>
        <end position="394"/>
    </location>
</feature>
<gene>
    <name evidence="2" type="ORF">R3P38DRAFT_2502945</name>
</gene>
<name>A0AAW0DPV1_9AGAR</name>
<dbReference type="Proteomes" id="UP001362999">
    <property type="component" value="Unassembled WGS sequence"/>
</dbReference>
<evidence type="ECO:0000313" key="2">
    <source>
        <dbReference type="EMBL" id="KAK7052794.1"/>
    </source>
</evidence>
<comment type="caution">
    <text evidence="2">The sequence shown here is derived from an EMBL/GenBank/DDBJ whole genome shotgun (WGS) entry which is preliminary data.</text>
</comment>
<dbReference type="AlphaFoldDB" id="A0AAW0DPV1"/>
<keyword evidence="3" id="KW-1185">Reference proteome</keyword>
<protein>
    <submittedName>
        <fullName evidence="2">Uncharacterized protein</fullName>
    </submittedName>
</protein>
<dbReference type="EMBL" id="JAWWNJ010000007">
    <property type="protein sequence ID" value="KAK7052794.1"/>
    <property type="molecule type" value="Genomic_DNA"/>
</dbReference>
<organism evidence="2 3">
    <name type="scientific">Favolaschia claudopus</name>
    <dbReference type="NCBI Taxonomy" id="2862362"/>
    <lineage>
        <taxon>Eukaryota</taxon>
        <taxon>Fungi</taxon>
        <taxon>Dikarya</taxon>
        <taxon>Basidiomycota</taxon>
        <taxon>Agaricomycotina</taxon>
        <taxon>Agaricomycetes</taxon>
        <taxon>Agaricomycetidae</taxon>
        <taxon>Agaricales</taxon>
        <taxon>Marasmiineae</taxon>
        <taxon>Mycenaceae</taxon>
        <taxon>Favolaschia</taxon>
    </lineage>
</organism>
<feature type="compositionally biased region" description="Low complexity" evidence="1">
    <location>
        <begin position="420"/>
        <end position="431"/>
    </location>
</feature>
<sequence>MPAVYSTIAQASSARRRTDNLPKTAPLTTEQRNEKRDARSEKQAQIDAHVQEWMQYTNDLATKLADKFDMKPRYFLDIFFQGGAHMINHQNHTNPYNAFKSVKATEAREQGLAKNGGDLHKEHYTEYLALTSEEKKEMVKTFDKTKDQNFHLRRDTPRGRVQDVANVVRNMKMLLFGAGQRVGLEGFFCVVRNNVDFKMDPEWYFTSKELENYMPIVTQKKWVTGEVGMKLEAFAIAGCDPANMLRTAHQKANFMKGEIRQLLTKNLVEVSKVETARIGWTWFEEDVVQRYGVDLKGWTAGRIVDPSNLSTSQSVIRKLLEAVRDGTCVFVKLGTAEAAARKEQWEADVAAGRVEAKHRARRSDAGVPRKRARTENDENEPPAGSDEEDEDADADTAPPAKKKRARAGADASKPKKASKKTAAAGKKGAATVREPLTRRKAISREIIDSGDEMDADPDANEGGDEGPEGPTAGSSALIVYTPPVVS</sequence>
<feature type="region of interest" description="Disordered" evidence="1">
    <location>
        <begin position="8"/>
        <end position="44"/>
    </location>
</feature>
<evidence type="ECO:0000313" key="3">
    <source>
        <dbReference type="Proteomes" id="UP001362999"/>
    </source>
</evidence>
<accession>A0AAW0DPV1</accession>